<evidence type="ECO:0000256" key="7">
    <source>
        <dbReference type="ARBA" id="ARBA00022605"/>
    </source>
</evidence>
<keyword evidence="8 19" id="KW-0808">Transferase</keyword>
<evidence type="ECO:0000256" key="11">
    <source>
        <dbReference type="ARBA" id="ARBA00023315"/>
    </source>
</evidence>
<proteinExistence type="inferred from homology"/>
<comment type="pathway">
    <text evidence="3">Amino-acid biosynthesis; L-arginine biosynthesis; N(2)-acetyl-L-ornithine from L-glutamate: step 1/4.</text>
</comment>
<evidence type="ECO:0000256" key="3">
    <source>
        <dbReference type="ARBA" id="ARBA00004925"/>
    </source>
</evidence>
<evidence type="ECO:0000256" key="5">
    <source>
        <dbReference type="ARBA" id="ARBA00012697"/>
    </source>
</evidence>
<evidence type="ECO:0000313" key="19">
    <source>
        <dbReference type="EMBL" id="AYO43903.1"/>
    </source>
</evidence>
<dbReference type="InterPro" id="IPR000182">
    <property type="entry name" value="GNAT_dom"/>
</dbReference>
<reference evidence="19 20" key="1">
    <citation type="submission" date="2018-10" db="EMBL/GenBank/DDBJ databases">
        <title>Complete genome sequence of Malassezia restricta CBS 7877.</title>
        <authorList>
            <person name="Morand S.C."/>
            <person name="Bertignac M."/>
            <person name="Iltis A."/>
            <person name="Kolder I."/>
            <person name="Pirovano W."/>
            <person name="Jourdain R."/>
            <person name="Clavaud C."/>
        </authorList>
    </citation>
    <scope>NUCLEOTIDE SEQUENCE [LARGE SCALE GENOMIC DNA]</scope>
    <source>
        <strain evidence="19 20">CBS 7877</strain>
    </source>
</reference>
<evidence type="ECO:0000259" key="18">
    <source>
        <dbReference type="PROSITE" id="PS51731"/>
    </source>
</evidence>
<feature type="region of interest" description="Disordered" evidence="16">
    <location>
        <begin position="23"/>
        <end position="77"/>
    </location>
</feature>
<dbReference type="GO" id="GO:0005759">
    <property type="term" value="C:mitochondrial matrix"/>
    <property type="evidence" value="ECO:0007669"/>
    <property type="project" value="TreeGrafter"/>
</dbReference>
<evidence type="ECO:0000256" key="4">
    <source>
        <dbReference type="ARBA" id="ARBA00008694"/>
    </source>
</evidence>
<dbReference type="Proteomes" id="UP000269793">
    <property type="component" value="Chromosome V"/>
</dbReference>
<gene>
    <name evidence="19" type="primary">ARG2</name>
    <name evidence="19" type="ORF">DNF11_2953</name>
</gene>
<dbReference type="GO" id="GO:0006592">
    <property type="term" value="P:ornithine biosynthetic process"/>
    <property type="evidence" value="ECO:0007669"/>
    <property type="project" value="TreeGrafter"/>
</dbReference>
<dbReference type="PANTHER" id="PTHR23342:SF4">
    <property type="entry name" value="AMINO-ACID ACETYLTRANSFERASE, MITOCHONDRIAL"/>
    <property type="match status" value="1"/>
</dbReference>
<evidence type="ECO:0000256" key="15">
    <source>
        <dbReference type="ARBA" id="ARBA00048372"/>
    </source>
</evidence>
<dbReference type="GO" id="GO:0004042">
    <property type="term" value="F:L-glutamate N-acetyltransferase activity"/>
    <property type="evidence" value="ECO:0007669"/>
    <property type="project" value="RHEA"/>
</dbReference>
<comment type="similarity">
    <text evidence="4">Belongs to the acetyltransferase family.</text>
</comment>
<name>A0A3G2S782_MALR7</name>
<evidence type="ECO:0000256" key="16">
    <source>
        <dbReference type="SAM" id="MobiDB-lite"/>
    </source>
</evidence>
<dbReference type="STRING" id="425264.A0A3G2S782"/>
<dbReference type="AlphaFoldDB" id="A0A3G2S782"/>
<comment type="subcellular location">
    <subcellularLocation>
        <location evidence="2">Mitochondrion</location>
    </subcellularLocation>
</comment>
<keyword evidence="9" id="KW-0809">Transit peptide</keyword>
<dbReference type="UniPathway" id="UPA00068"/>
<evidence type="ECO:0000256" key="10">
    <source>
        <dbReference type="ARBA" id="ARBA00023128"/>
    </source>
</evidence>
<dbReference type="PROSITE" id="PS51186">
    <property type="entry name" value="GNAT"/>
    <property type="match status" value="1"/>
</dbReference>
<dbReference type="VEuPathDB" id="FungiDB:DNF11_2953"/>
<comment type="function">
    <text evidence="1">N-acetylglutamate synthase involved in arginine biosynthesis.</text>
</comment>
<feature type="domain" description="N-acetyltransferase" evidence="17">
    <location>
        <begin position="378"/>
        <end position="541"/>
    </location>
</feature>
<dbReference type="EMBL" id="CP033152">
    <property type="protein sequence ID" value="AYO43903.1"/>
    <property type="molecule type" value="Genomic_DNA"/>
</dbReference>
<organism evidence="19 20">
    <name type="scientific">Malassezia restricta (strain ATCC 96810 / NBRC 103918 / CBS 7877)</name>
    <name type="common">Seborrheic dermatitis infection agent</name>
    <dbReference type="NCBI Taxonomy" id="425264"/>
    <lineage>
        <taxon>Eukaryota</taxon>
        <taxon>Fungi</taxon>
        <taxon>Dikarya</taxon>
        <taxon>Basidiomycota</taxon>
        <taxon>Ustilaginomycotina</taxon>
        <taxon>Malasseziomycetes</taxon>
        <taxon>Malasseziales</taxon>
        <taxon>Malasseziaceae</taxon>
        <taxon>Malassezia</taxon>
    </lineage>
</organism>
<dbReference type="GO" id="GO:0006526">
    <property type="term" value="P:L-arginine biosynthetic process"/>
    <property type="evidence" value="ECO:0007669"/>
    <property type="project" value="UniProtKB-UniPathway"/>
</dbReference>
<dbReference type="Gene3D" id="3.40.630.30">
    <property type="match status" value="1"/>
</dbReference>
<evidence type="ECO:0000256" key="9">
    <source>
        <dbReference type="ARBA" id="ARBA00022946"/>
    </source>
</evidence>
<accession>A0A3G2S782</accession>
<keyword evidence="20" id="KW-1185">Reference proteome</keyword>
<evidence type="ECO:0000256" key="2">
    <source>
        <dbReference type="ARBA" id="ARBA00004173"/>
    </source>
</evidence>
<dbReference type="PANTHER" id="PTHR23342">
    <property type="entry name" value="N-ACETYLGLUTAMATE SYNTHASE"/>
    <property type="match status" value="1"/>
</dbReference>
<dbReference type="InterPro" id="IPR036393">
    <property type="entry name" value="AceGlu_kinase-like_sf"/>
</dbReference>
<keyword evidence="11 19" id="KW-0012">Acyltransferase</keyword>
<evidence type="ECO:0000256" key="8">
    <source>
        <dbReference type="ARBA" id="ARBA00022679"/>
    </source>
</evidence>
<feature type="domain" description="N-acetyltransferase" evidence="18">
    <location>
        <begin position="378"/>
        <end position="561"/>
    </location>
</feature>
<evidence type="ECO:0000256" key="12">
    <source>
        <dbReference type="ARBA" id="ARBA00030322"/>
    </source>
</evidence>
<dbReference type="Pfam" id="PF04768">
    <property type="entry name" value="NAT"/>
    <property type="match status" value="2"/>
</dbReference>
<evidence type="ECO:0000259" key="17">
    <source>
        <dbReference type="PROSITE" id="PS51186"/>
    </source>
</evidence>
<evidence type="ECO:0000256" key="14">
    <source>
        <dbReference type="ARBA" id="ARBA00033251"/>
    </source>
</evidence>
<keyword evidence="7" id="KW-0028">Amino-acid biosynthesis</keyword>
<dbReference type="Gene3D" id="3.40.1160.10">
    <property type="entry name" value="Acetylglutamate kinase-like"/>
    <property type="match status" value="1"/>
</dbReference>
<evidence type="ECO:0000313" key="20">
    <source>
        <dbReference type="Proteomes" id="UP000269793"/>
    </source>
</evidence>
<comment type="catalytic activity">
    <reaction evidence="15">
        <text>L-glutamate + acetyl-CoA = N-acetyl-L-glutamate + CoA + H(+)</text>
        <dbReference type="Rhea" id="RHEA:24292"/>
        <dbReference type="ChEBI" id="CHEBI:15378"/>
        <dbReference type="ChEBI" id="CHEBI:29985"/>
        <dbReference type="ChEBI" id="CHEBI:44337"/>
        <dbReference type="ChEBI" id="CHEBI:57287"/>
        <dbReference type="ChEBI" id="CHEBI:57288"/>
        <dbReference type="EC" id="2.3.1.1"/>
    </reaction>
</comment>
<feature type="compositionally biased region" description="Low complexity" evidence="16">
    <location>
        <begin position="61"/>
        <end position="72"/>
    </location>
</feature>
<dbReference type="EC" id="2.3.1.1" evidence="5"/>
<sequence length="600" mass="66921">MSRVPRLVLEVLKSRATLRDSKPYLSMFTQRQPTPPVPRSAAQDRAVLHDKAQSMPDAPPLSLATDATSTADRTSRTVPSLDKTYTALVKLQGPFSDRQLGSIAEGLVYLQKLGLMCAIVLDHDSWPRSYPEALEDEDLLSDTSSSPETCRGLLEAGLRKRMVQELWRVADALTDAGASSWPHTDAVMCISSHPSNMHLVGDASLHNVYRALRGGHIPIIMPMALYEPPNEHTLRNVCVDANQVMVSLSREMSSENQTEDLTPLRLMVISREGGVPSHARNGHPHLMINLASEYDSIRASYIWNETHPAALSNLTMLRDCLAYMPHVASGLMASHRSPQSLVANLITNKAAYSPSLPPRLLAARREMRHMPTVVRAGMPVSVMTRWQDIDLGRVQKVLESSFHRKLDAPAYFARLEKCLDFMIVTGDYEGLAIVTREYAPDDLPHTEPIAYLDKFAILPSLQGSGAVDFLWNALRDEVHGLGLLDALNNNGGHNGIGQGRDLVWKSRAANKVNRWYFERSNGFMTLPGPPPHWYLFWCDAEDRLKRYAGEPIVSPGARLDDVWTNASETAPMLPIIVPEEQGRWDRWARCLQRIPSAWKA</sequence>
<evidence type="ECO:0000256" key="1">
    <source>
        <dbReference type="ARBA" id="ARBA00002294"/>
    </source>
</evidence>
<dbReference type="OrthoDB" id="5585968at2759"/>
<dbReference type="InterPro" id="IPR006855">
    <property type="entry name" value="Vertebrate-like_GNAT_dom"/>
</dbReference>
<dbReference type="FunFam" id="3.40.630.30:FF:000070">
    <property type="entry name" value="Acetylglutamate kinase"/>
    <property type="match status" value="1"/>
</dbReference>
<evidence type="ECO:0000256" key="13">
    <source>
        <dbReference type="ARBA" id="ARBA00030346"/>
    </source>
</evidence>
<protein>
    <recommendedName>
        <fullName evidence="6">Amino-acid acetyltransferase, mitochondrial</fullName>
        <ecNumber evidence="5">2.3.1.1</ecNumber>
    </recommendedName>
    <alternativeName>
        <fullName evidence="12">Arginine-requiring protein 2</fullName>
    </alternativeName>
    <alternativeName>
        <fullName evidence="13">Glutamate N-acetyltransferase</fullName>
    </alternativeName>
    <alternativeName>
        <fullName evidence="14">N-acetylglutamate synthase</fullName>
    </alternativeName>
</protein>
<keyword evidence="10" id="KW-0496">Mitochondrion</keyword>
<evidence type="ECO:0000256" key="6">
    <source>
        <dbReference type="ARBA" id="ARBA00018802"/>
    </source>
</evidence>
<dbReference type="PROSITE" id="PS51731">
    <property type="entry name" value="GNAT_NAGS"/>
    <property type="match status" value="1"/>
</dbReference>